<organism evidence="2 3">
    <name type="scientific">Aphanomyces euteiches</name>
    <dbReference type="NCBI Taxonomy" id="100861"/>
    <lineage>
        <taxon>Eukaryota</taxon>
        <taxon>Sar</taxon>
        <taxon>Stramenopiles</taxon>
        <taxon>Oomycota</taxon>
        <taxon>Saprolegniomycetes</taxon>
        <taxon>Saprolegniales</taxon>
        <taxon>Verrucalvaceae</taxon>
        <taxon>Aphanomyces</taxon>
    </lineage>
</organism>
<evidence type="ECO:0000256" key="1">
    <source>
        <dbReference type="SAM" id="MobiDB-lite"/>
    </source>
</evidence>
<evidence type="ECO:0000313" key="2">
    <source>
        <dbReference type="EMBL" id="KAF0739717.1"/>
    </source>
</evidence>
<keyword evidence="3" id="KW-1185">Reference proteome</keyword>
<feature type="compositionally biased region" description="Basic and acidic residues" evidence="1">
    <location>
        <begin position="78"/>
        <end position="97"/>
    </location>
</feature>
<proteinExistence type="predicted"/>
<dbReference type="EMBL" id="VJMJ01000063">
    <property type="protein sequence ID" value="KAF0739717.1"/>
    <property type="molecule type" value="Genomic_DNA"/>
</dbReference>
<dbReference type="VEuPathDB" id="FungiDB:AeMF1_018180"/>
<evidence type="ECO:0000313" key="3">
    <source>
        <dbReference type="Proteomes" id="UP000481153"/>
    </source>
</evidence>
<feature type="region of interest" description="Disordered" evidence="1">
    <location>
        <begin position="71"/>
        <end position="116"/>
    </location>
</feature>
<reference evidence="2 3" key="1">
    <citation type="submission" date="2019-07" db="EMBL/GenBank/DDBJ databases">
        <title>Genomics analysis of Aphanomyces spp. identifies a new class of oomycete effector associated with host adaptation.</title>
        <authorList>
            <person name="Gaulin E."/>
        </authorList>
    </citation>
    <scope>NUCLEOTIDE SEQUENCE [LARGE SCALE GENOMIC DNA]</scope>
    <source>
        <strain evidence="2 3">ATCC 201684</strain>
    </source>
</reference>
<accession>A0A6G0XHH8</accession>
<gene>
    <name evidence="2" type="ORF">Ae201684_004885</name>
</gene>
<name>A0A6G0XHH8_9STRA</name>
<dbReference type="Proteomes" id="UP000481153">
    <property type="component" value="Unassembled WGS sequence"/>
</dbReference>
<protein>
    <submittedName>
        <fullName evidence="2">Uncharacterized protein</fullName>
    </submittedName>
</protein>
<comment type="caution">
    <text evidence="2">The sequence shown here is derived from an EMBL/GenBank/DDBJ whole genome shotgun (WGS) entry which is preliminary data.</text>
</comment>
<sequence>MPRARGWVWEHYGTKLDIRGRRYTSCNYCDNSLAGRGNPMRMTRHLALYCLAVPPAVKTRASQAIRSMSTSLTPLEGNSEHDSQDHPRHADVDDVKKPRTLSPIQQSEPATHEHTMNQDDSVLLSHYMAPTAHELLARAISASPSITYEDLATPEWYDFFQALGYALPSKATLAQPVALRDSSGQPPSH</sequence>
<dbReference type="AlphaFoldDB" id="A0A6G0XHH8"/>